<dbReference type="AlphaFoldDB" id="A0A166HV77"/>
<accession>A0A166HV77</accession>
<dbReference type="EMBL" id="KV417565">
    <property type="protein sequence ID" value="KZP19273.1"/>
    <property type="molecule type" value="Genomic_DNA"/>
</dbReference>
<gene>
    <name evidence="1" type="ORF">FIBSPDRAFT_568094</name>
</gene>
<keyword evidence="2" id="KW-1185">Reference proteome</keyword>
<evidence type="ECO:0000313" key="2">
    <source>
        <dbReference type="Proteomes" id="UP000076532"/>
    </source>
</evidence>
<sequence>MGYHGLWIRVSMGYHGFDCTCYLEPLGKGERIPRVNNDASAERGILSGSNAGFNTRACNPSGKPPDCFPTLRHLLRELTWAVGIAESRSRAAGEAELEVASISACDEDRASG</sequence>
<proteinExistence type="predicted"/>
<dbReference type="Proteomes" id="UP000076532">
    <property type="component" value="Unassembled WGS sequence"/>
</dbReference>
<reference evidence="1 2" key="1">
    <citation type="journal article" date="2016" name="Mol. Biol. Evol.">
        <title>Comparative Genomics of Early-Diverging Mushroom-Forming Fungi Provides Insights into the Origins of Lignocellulose Decay Capabilities.</title>
        <authorList>
            <person name="Nagy L.G."/>
            <person name="Riley R."/>
            <person name="Tritt A."/>
            <person name="Adam C."/>
            <person name="Daum C."/>
            <person name="Floudas D."/>
            <person name="Sun H."/>
            <person name="Yadav J.S."/>
            <person name="Pangilinan J."/>
            <person name="Larsson K.H."/>
            <person name="Matsuura K."/>
            <person name="Barry K."/>
            <person name="Labutti K."/>
            <person name="Kuo R."/>
            <person name="Ohm R.A."/>
            <person name="Bhattacharya S.S."/>
            <person name="Shirouzu T."/>
            <person name="Yoshinaga Y."/>
            <person name="Martin F.M."/>
            <person name="Grigoriev I.V."/>
            <person name="Hibbett D.S."/>
        </authorList>
    </citation>
    <scope>NUCLEOTIDE SEQUENCE [LARGE SCALE GENOMIC DNA]</scope>
    <source>
        <strain evidence="1 2">CBS 109695</strain>
    </source>
</reference>
<evidence type="ECO:0000313" key="1">
    <source>
        <dbReference type="EMBL" id="KZP19273.1"/>
    </source>
</evidence>
<protein>
    <submittedName>
        <fullName evidence="1">Uncharacterized protein</fullName>
    </submittedName>
</protein>
<name>A0A166HV77_9AGAM</name>
<organism evidence="1 2">
    <name type="scientific">Athelia psychrophila</name>
    <dbReference type="NCBI Taxonomy" id="1759441"/>
    <lineage>
        <taxon>Eukaryota</taxon>
        <taxon>Fungi</taxon>
        <taxon>Dikarya</taxon>
        <taxon>Basidiomycota</taxon>
        <taxon>Agaricomycotina</taxon>
        <taxon>Agaricomycetes</taxon>
        <taxon>Agaricomycetidae</taxon>
        <taxon>Atheliales</taxon>
        <taxon>Atheliaceae</taxon>
        <taxon>Athelia</taxon>
    </lineage>
</organism>